<dbReference type="Gramene" id="PHT65701">
    <property type="protein sequence ID" value="PHT65701"/>
    <property type="gene ID" value="T459_30126"/>
</dbReference>
<dbReference type="AlphaFoldDB" id="A0A2G2Y821"/>
<sequence length="165" mass="19041">MRLSKFLGKLLPCDESDLVEKRCHSVLQNRYGLSVRKKVYSKVDFPFGRNSEKIFGNSYATNTNSRLKTGLCRRNLRRRKSTMEAISENFIKVVPKKTVKFKVQSVVTIRNKNNEDTKKKIVIHLVAFTNKIRRNVALELISTEIDSIIDMKKLVEIRDGHDDAA</sequence>
<organism evidence="1 2">
    <name type="scientific">Capsicum annuum</name>
    <name type="common">Capsicum pepper</name>
    <dbReference type="NCBI Taxonomy" id="4072"/>
    <lineage>
        <taxon>Eukaryota</taxon>
        <taxon>Viridiplantae</taxon>
        <taxon>Streptophyta</taxon>
        <taxon>Embryophyta</taxon>
        <taxon>Tracheophyta</taxon>
        <taxon>Spermatophyta</taxon>
        <taxon>Magnoliopsida</taxon>
        <taxon>eudicotyledons</taxon>
        <taxon>Gunneridae</taxon>
        <taxon>Pentapetalae</taxon>
        <taxon>asterids</taxon>
        <taxon>lamiids</taxon>
        <taxon>Solanales</taxon>
        <taxon>Solanaceae</taxon>
        <taxon>Solanoideae</taxon>
        <taxon>Capsiceae</taxon>
        <taxon>Capsicum</taxon>
    </lineage>
</organism>
<dbReference type="Proteomes" id="UP000222542">
    <property type="component" value="Unassembled WGS sequence"/>
</dbReference>
<name>A0A2G2Y821_CAPAN</name>
<evidence type="ECO:0000313" key="2">
    <source>
        <dbReference type="Proteomes" id="UP000222542"/>
    </source>
</evidence>
<dbReference type="EMBL" id="AYRZ02000012">
    <property type="protein sequence ID" value="PHT65701.1"/>
    <property type="molecule type" value="Genomic_DNA"/>
</dbReference>
<proteinExistence type="predicted"/>
<reference evidence="1 2" key="2">
    <citation type="journal article" date="2017" name="Genome Biol.">
        <title>New reference genome sequences of hot pepper reveal the massive evolution of plant disease-resistance genes by retroduplication.</title>
        <authorList>
            <person name="Kim S."/>
            <person name="Park J."/>
            <person name="Yeom S.I."/>
            <person name="Kim Y.M."/>
            <person name="Seo E."/>
            <person name="Kim K.T."/>
            <person name="Kim M.S."/>
            <person name="Lee J.M."/>
            <person name="Cheong K."/>
            <person name="Shin H.S."/>
            <person name="Kim S.B."/>
            <person name="Han K."/>
            <person name="Lee J."/>
            <person name="Park M."/>
            <person name="Lee H.A."/>
            <person name="Lee H.Y."/>
            <person name="Lee Y."/>
            <person name="Oh S."/>
            <person name="Lee J.H."/>
            <person name="Choi E."/>
            <person name="Choi E."/>
            <person name="Lee S.E."/>
            <person name="Jeon J."/>
            <person name="Kim H."/>
            <person name="Choi G."/>
            <person name="Song H."/>
            <person name="Lee J."/>
            <person name="Lee S.C."/>
            <person name="Kwon J.K."/>
            <person name="Lee H.Y."/>
            <person name="Koo N."/>
            <person name="Hong Y."/>
            <person name="Kim R.W."/>
            <person name="Kang W.H."/>
            <person name="Huh J.H."/>
            <person name="Kang B.C."/>
            <person name="Yang T.J."/>
            <person name="Lee Y.H."/>
            <person name="Bennetzen J.L."/>
            <person name="Choi D."/>
        </authorList>
    </citation>
    <scope>NUCLEOTIDE SEQUENCE [LARGE SCALE GENOMIC DNA]</scope>
    <source>
        <strain evidence="2">cv. CM334</strain>
    </source>
</reference>
<protein>
    <submittedName>
        <fullName evidence="1">Uncharacterized protein</fullName>
    </submittedName>
</protein>
<accession>A0A2G2Y821</accession>
<gene>
    <name evidence="1" type="ORF">T459_30126</name>
</gene>
<comment type="caution">
    <text evidence="1">The sequence shown here is derived from an EMBL/GenBank/DDBJ whole genome shotgun (WGS) entry which is preliminary data.</text>
</comment>
<dbReference type="STRING" id="4072.A0A2G2Y821"/>
<keyword evidence="2" id="KW-1185">Reference proteome</keyword>
<reference evidence="1 2" key="1">
    <citation type="journal article" date="2014" name="Nat. Genet.">
        <title>Genome sequence of the hot pepper provides insights into the evolution of pungency in Capsicum species.</title>
        <authorList>
            <person name="Kim S."/>
            <person name="Park M."/>
            <person name="Yeom S.I."/>
            <person name="Kim Y.M."/>
            <person name="Lee J.M."/>
            <person name="Lee H.A."/>
            <person name="Seo E."/>
            <person name="Choi J."/>
            <person name="Cheong K."/>
            <person name="Kim K.T."/>
            <person name="Jung K."/>
            <person name="Lee G.W."/>
            <person name="Oh S.K."/>
            <person name="Bae C."/>
            <person name="Kim S.B."/>
            <person name="Lee H.Y."/>
            <person name="Kim S.Y."/>
            <person name="Kim M.S."/>
            <person name="Kang B.C."/>
            <person name="Jo Y.D."/>
            <person name="Yang H.B."/>
            <person name="Jeong H.J."/>
            <person name="Kang W.H."/>
            <person name="Kwon J.K."/>
            <person name="Shin C."/>
            <person name="Lim J.Y."/>
            <person name="Park J.H."/>
            <person name="Huh J.H."/>
            <person name="Kim J.S."/>
            <person name="Kim B.D."/>
            <person name="Cohen O."/>
            <person name="Paran I."/>
            <person name="Suh M.C."/>
            <person name="Lee S.B."/>
            <person name="Kim Y.K."/>
            <person name="Shin Y."/>
            <person name="Noh S.J."/>
            <person name="Park J."/>
            <person name="Seo Y.S."/>
            <person name="Kwon S.Y."/>
            <person name="Kim H.A."/>
            <person name="Park J.M."/>
            <person name="Kim H.J."/>
            <person name="Choi S.B."/>
            <person name="Bosland P.W."/>
            <person name="Reeves G."/>
            <person name="Jo S.H."/>
            <person name="Lee B.W."/>
            <person name="Cho H.T."/>
            <person name="Choi H.S."/>
            <person name="Lee M.S."/>
            <person name="Yu Y."/>
            <person name="Do Choi Y."/>
            <person name="Park B.S."/>
            <person name="van Deynze A."/>
            <person name="Ashrafi H."/>
            <person name="Hill T."/>
            <person name="Kim W.T."/>
            <person name="Pai H.S."/>
            <person name="Ahn H.K."/>
            <person name="Yeam I."/>
            <person name="Giovannoni J.J."/>
            <person name="Rose J.K."/>
            <person name="Sorensen I."/>
            <person name="Lee S.J."/>
            <person name="Kim R.W."/>
            <person name="Choi I.Y."/>
            <person name="Choi B.S."/>
            <person name="Lim J.S."/>
            <person name="Lee Y.H."/>
            <person name="Choi D."/>
        </authorList>
    </citation>
    <scope>NUCLEOTIDE SEQUENCE [LARGE SCALE GENOMIC DNA]</scope>
    <source>
        <strain evidence="2">cv. CM334</strain>
    </source>
</reference>
<evidence type="ECO:0000313" key="1">
    <source>
        <dbReference type="EMBL" id="PHT65701.1"/>
    </source>
</evidence>